<gene>
    <name evidence="2" type="ORF">CHLRE_07g314000v5</name>
</gene>
<dbReference type="PANTHER" id="PTHR35716:SF6">
    <property type="entry name" value="DUF4864 DOMAIN-CONTAINING PROTEIN"/>
    <property type="match status" value="1"/>
</dbReference>
<dbReference type="Gramene" id="PNW80355">
    <property type="protein sequence ID" value="PNW80355"/>
    <property type="gene ID" value="CHLRE_07g314000v5"/>
</dbReference>
<dbReference type="Proteomes" id="UP000006906">
    <property type="component" value="Chromosome 7"/>
</dbReference>
<evidence type="ECO:0000313" key="2">
    <source>
        <dbReference type="EMBL" id="PNW80355.1"/>
    </source>
</evidence>
<feature type="compositionally biased region" description="Basic and acidic residues" evidence="1">
    <location>
        <begin position="330"/>
        <end position="341"/>
    </location>
</feature>
<proteinExistence type="predicted"/>
<evidence type="ECO:0000256" key="1">
    <source>
        <dbReference type="SAM" id="MobiDB-lite"/>
    </source>
</evidence>
<reference evidence="2 3" key="1">
    <citation type="journal article" date="2007" name="Science">
        <title>The Chlamydomonas genome reveals the evolution of key animal and plant functions.</title>
        <authorList>
            <person name="Merchant S.S."/>
            <person name="Prochnik S.E."/>
            <person name="Vallon O."/>
            <person name="Harris E.H."/>
            <person name="Karpowicz S.J."/>
            <person name="Witman G.B."/>
            <person name="Terry A."/>
            <person name="Salamov A."/>
            <person name="Fritz-Laylin L.K."/>
            <person name="Marechal-Drouard L."/>
            <person name="Marshall W.F."/>
            <person name="Qu L.H."/>
            <person name="Nelson D.R."/>
            <person name="Sanderfoot A.A."/>
            <person name="Spalding M.H."/>
            <person name="Kapitonov V.V."/>
            <person name="Ren Q."/>
            <person name="Ferris P."/>
            <person name="Lindquist E."/>
            <person name="Shapiro H."/>
            <person name="Lucas S.M."/>
            <person name="Grimwood J."/>
            <person name="Schmutz J."/>
            <person name="Cardol P."/>
            <person name="Cerutti H."/>
            <person name="Chanfreau G."/>
            <person name="Chen C.L."/>
            <person name="Cognat V."/>
            <person name="Croft M.T."/>
            <person name="Dent R."/>
            <person name="Dutcher S."/>
            <person name="Fernandez E."/>
            <person name="Fukuzawa H."/>
            <person name="Gonzalez-Ballester D."/>
            <person name="Gonzalez-Halphen D."/>
            <person name="Hallmann A."/>
            <person name="Hanikenne M."/>
            <person name="Hippler M."/>
            <person name="Inwood W."/>
            <person name="Jabbari K."/>
            <person name="Kalanon M."/>
            <person name="Kuras R."/>
            <person name="Lefebvre P.A."/>
            <person name="Lemaire S.D."/>
            <person name="Lobanov A.V."/>
            <person name="Lohr M."/>
            <person name="Manuell A."/>
            <person name="Meier I."/>
            <person name="Mets L."/>
            <person name="Mittag M."/>
            <person name="Mittelmeier T."/>
            <person name="Moroney J.V."/>
            <person name="Moseley J."/>
            <person name="Napoli C."/>
            <person name="Nedelcu A.M."/>
            <person name="Niyogi K."/>
            <person name="Novoselov S.V."/>
            <person name="Paulsen I.T."/>
            <person name="Pazour G."/>
            <person name="Purton S."/>
            <person name="Ral J.P."/>
            <person name="Riano-Pachon D.M."/>
            <person name="Riekhof W."/>
            <person name="Rymarquis L."/>
            <person name="Schroda M."/>
            <person name="Stern D."/>
            <person name="Umen J."/>
            <person name="Willows R."/>
            <person name="Wilson N."/>
            <person name="Zimmer S.L."/>
            <person name="Allmer J."/>
            <person name="Balk J."/>
            <person name="Bisova K."/>
            <person name="Chen C.J."/>
            <person name="Elias M."/>
            <person name="Gendler K."/>
            <person name="Hauser C."/>
            <person name="Lamb M.R."/>
            <person name="Ledford H."/>
            <person name="Long J.C."/>
            <person name="Minagawa J."/>
            <person name="Page M.D."/>
            <person name="Pan J."/>
            <person name="Pootakham W."/>
            <person name="Roje S."/>
            <person name="Rose A."/>
            <person name="Stahlberg E."/>
            <person name="Terauchi A.M."/>
            <person name="Yang P."/>
            <person name="Ball S."/>
            <person name="Bowler C."/>
            <person name="Dieckmann C.L."/>
            <person name="Gladyshev V.N."/>
            <person name="Green P."/>
            <person name="Jorgensen R."/>
            <person name="Mayfield S."/>
            <person name="Mueller-Roeber B."/>
            <person name="Rajamani S."/>
            <person name="Sayre R.T."/>
            <person name="Brokstein P."/>
            <person name="Dubchak I."/>
            <person name="Goodstein D."/>
            <person name="Hornick L."/>
            <person name="Huang Y.W."/>
            <person name="Jhaveri J."/>
            <person name="Luo Y."/>
            <person name="Martinez D."/>
            <person name="Ngau W.C."/>
            <person name="Otillar B."/>
            <person name="Poliakov A."/>
            <person name="Porter A."/>
            <person name="Szajkowski L."/>
            <person name="Werner G."/>
            <person name="Zhou K."/>
            <person name="Grigoriev I.V."/>
            <person name="Rokhsar D.S."/>
            <person name="Grossman A.R."/>
        </authorList>
    </citation>
    <scope>NUCLEOTIDE SEQUENCE [LARGE SCALE GENOMIC DNA]</scope>
    <source>
        <strain evidence="3">CC-503</strain>
    </source>
</reference>
<organism evidence="2 3">
    <name type="scientific">Chlamydomonas reinhardtii</name>
    <name type="common">Chlamydomonas smithii</name>
    <dbReference type="NCBI Taxonomy" id="3055"/>
    <lineage>
        <taxon>Eukaryota</taxon>
        <taxon>Viridiplantae</taxon>
        <taxon>Chlorophyta</taxon>
        <taxon>core chlorophytes</taxon>
        <taxon>Chlorophyceae</taxon>
        <taxon>CS clade</taxon>
        <taxon>Chlamydomonadales</taxon>
        <taxon>Chlamydomonadaceae</taxon>
        <taxon>Chlamydomonas</taxon>
    </lineage>
</organism>
<dbReference type="KEGG" id="cre:CHLRE_07g314000v5"/>
<dbReference type="EMBL" id="CM008968">
    <property type="protein sequence ID" value="PNW80355.1"/>
    <property type="molecule type" value="Genomic_DNA"/>
</dbReference>
<feature type="compositionally biased region" description="Pro residues" evidence="1">
    <location>
        <begin position="72"/>
        <end position="81"/>
    </location>
</feature>
<dbReference type="AlphaFoldDB" id="A0A2K3DIK4"/>
<sequence length="470" mass="48862">MRAVDMQGLACKRAITSPLCGPCANARSVLATCRPASPAPPPPPPLASPALTVPRWPAPCRARSLRCAVGPSPGPAGPTPSSPDGASSSTNSSSTNSTNNGSANSSGSGAGAAQEDPLSLEAAAATLDVIWGLARRRQVDELLRYFPDSVVDGADELRSAAESDRPLTFRDVVEYGFEIKGFTFDSYAERHLYFAPPAAVTRLSGFRTAPDRCVLRYAVAERQEQEQAGAEEAEEAGAGAAGAAAGGGAGGAGAGERAILTFGLECREMLSPHYRSARIDYVWQVVSVTGEADPAALQQHQLDRRGGGIRSAAAGASAGGAGGAEQQQAAERDDAAEEHPRGPHPCIPPEAVVAAQLAALKADDAATVFAFASPGNQAATGPLERFAALLRNPMYRPLLRHRTAAPYRRKMLSANSYSEVAKVVSDNTGLDNTVEMVYLWELSRQGPAAGPFQGCWMVDGVSLVAAKVLS</sequence>
<protein>
    <submittedName>
        <fullName evidence="2">Uncharacterized protein</fullName>
    </submittedName>
</protein>
<dbReference type="ExpressionAtlas" id="A0A2K3DIK4">
    <property type="expression patterns" value="baseline and differential"/>
</dbReference>
<dbReference type="Pfam" id="PF16156">
    <property type="entry name" value="DUF4864"/>
    <property type="match status" value="1"/>
</dbReference>
<evidence type="ECO:0000313" key="3">
    <source>
        <dbReference type="Proteomes" id="UP000006906"/>
    </source>
</evidence>
<name>A0A2K3DIK4_CHLRE</name>
<accession>A0A2K3DIK4</accession>
<dbReference type="OMA" id="PCANARS"/>
<feature type="region of interest" description="Disordered" evidence="1">
    <location>
        <begin position="306"/>
        <end position="348"/>
    </location>
</feature>
<dbReference type="InParanoid" id="A0A2K3DIK4"/>
<dbReference type="GeneID" id="5726517"/>
<dbReference type="RefSeq" id="XP_042922418.1">
    <property type="nucleotide sequence ID" value="XM_043063850.1"/>
</dbReference>
<keyword evidence="3" id="KW-1185">Reference proteome</keyword>
<dbReference type="PANTHER" id="PTHR35716">
    <property type="entry name" value="OS05G0574700 PROTEIN-RELATED"/>
    <property type="match status" value="1"/>
</dbReference>
<dbReference type="OrthoDB" id="541118at2759"/>
<dbReference type="InterPro" id="IPR032347">
    <property type="entry name" value="DUF4864"/>
</dbReference>
<feature type="region of interest" description="Disordered" evidence="1">
    <location>
        <begin position="67"/>
        <end position="114"/>
    </location>
</feature>
<feature type="compositionally biased region" description="Low complexity" evidence="1">
    <location>
        <begin position="82"/>
        <end position="113"/>
    </location>
</feature>